<evidence type="ECO:0000313" key="4">
    <source>
        <dbReference type="Proteomes" id="UP000006672"/>
    </source>
</evidence>
<gene>
    <name evidence="3 5" type="primary">Bm17186</name>
    <name evidence="3" type="ORF">BM_BM17186</name>
</gene>
<accession>A0A4E9FUA5</accession>
<dbReference type="EMBL" id="CAAKNF010000039">
    <property type="protein sequence ID" value="VIP00276.1"/>
    <property type="molecule type" value="Genomic_DNA"/>
</dbReference>
<reference evidence="4" key="1">
    <citation type="journal article" date="2007" name="Science">
        <title>Draft genome of the filarial nematode parasite Brugia malayi.</title>
        <authorList>
            <person name="Ghedin E."/>
            <person name="Wang S."/>
            <person name="Spiro D."/>
            <person name="Caler E."/>
            <person name="Zhao Q."/>
            <person name="Crabtree J."/>
            <person name="Allen J.E."/>
            <person name="Delcher A.L."/>
            <person name="Guiliano D.B."/>
            <person name="Miranda-Saavedra D."/>
            <person name="Angiuoli S.V."/>
            <person name="Creasy T."/>
            <person name="Amedeo P."/>
            <person name="Haas B."/>
            <person name="El-Sayed N.M."/>
            <person name="Wortman J.R."/>
            <person name="Feldblyum T."/>
            <person name="Tallon L."/>
            <person name="Schatz M."/>
            <person name="Shumway M."/>
            <person name="Koo H."/>
            <person name="Salzberg S.L."/>
            <person name="Schobel S."/>
            <person name="Pertea M."/>
            <person name="Pop M."/>
            <person name="White O."/>
            <person name="Barton G.J."/>
            <person name="Carlow C.K."/>
            <person name="Crawford M.J."/>
            <person name="Daub J."/>
            <person name="Dimmic M.W."/>
            <person name="Estes C.F."/>
            <person name="Foster J.M."/>
            <person name="Ganatra M."/>
            <person name="Gregory W.F."/>
            <person name="Johnson N.M."/>
            <person name="Jin J."/>
            <person name="Komuniecki R."/>
            <person name="Korf I."/>
            <person name="Kumar S."/>
            <person name="Laney S."/>
            <person name="Li B.W."/>
            <person name="Li W."/>
            <person name="Lindblom T.H."/>
            <person name="Lustigman S."/>
            <person name="Ma D."/>
            <person name="Maina C.V."/>
            <person name="Martin D.M."/>
            <person name="McCarter J.P."/>
            <person name="McReynolds L."/>
            <person name="Mitreva M."/>
            <person name="Nutman T.B."/>
            <person name="Parkinson J."/>
            <person name="Peregrin-Alvarez J.M."/>
            <person name="Poole C."/>
            <person name="Ren Q."/>
            <person name="Saunders L."/>
            <person name="Sluder A.E."/>
            <person name="Smith K."/>
            <person name="Stanke M."/>
            <person name="Unnasch T.R."/>
            <person name="Ware J."/>
            <person name="Wei A.D."/>
            <person name="Weil G."/>
            <person name="Williams D.J."/>
            <person name="Zhang Y."/>
            <person name="Williams S.A."/>
            <person name="Fraser-Liggett C."/>
            <person name="Slatko B."/>
            <person name="Blaxter M.L."/>
            <person name="Scott A.L."/>
        </authorList>
    </citation>
    <scope>NUCLEOTIDE SEQUENCE</scope>
    <source>
        <strain evidence="4">FR3</strain>
    </source>
</reference>
<dbReference type="AlphaFoldDB" id="A0A4E9FUA5"/>
<dbReference type="Gene3D" id="1.25.40.20">
    <property type="entry name" value="Ankyrin repeat-containing domain"/>
    <property type="match status" value="1"/>
</dbReference>
<reference evidence="3" key="2">
    <citation type="submission" date="2019-04" db="EMBL/GenBank/DDBJ databases">
        <authorList>
            <person name="Howe K."/>
            <person name="Paulini M."/>
            <person name="Williams G."/>
        </authorList>
    </citation>
    <scope>NUCLEOTIDE SEQUENCE [LARGE SCALE GENOMIC DNA]</scope>
    <source>
        <strain evidence="3">FR3</strain>
    </source>
</reference>
<evidence type="ECO:0000313" key="5">
    <source>
        <dbReference type="WBParaSite" id="Bm17186.1"/>
    </source>
</evidence>
<dbReference type="CTD" id="66058633"/>
<evidence type="ECO:0000313" key="3">
    <source>
        <dbReference type="EMBL" id="VIP00276.1"/>
    </source>
</evidence>
<dbReference type="GeneID" id="66058633"/>
<organism evidence="3">
    <name type="scientific">Brugia malayi</name>
    <name type="common">Filarial nematode worm</name>
    <dbReference type="NCBI Taxonomy" id="6279"/>
    <lineage>
        <taxon>Eukaryota</taxon>
        <taxon>Metazoa</taxon>
        <taxon>Ecdysozoa</taxon>
        <taxon>Nematoda</taxon>
        <taxon>Chromadorea</taxon>
        <taxon>Rhabditida</taxon>
        <taxon>Spirurina</taxon>
        <taxon>Spiruromorpha</taxon>
        <taxon>Filarioidea</taxon>
        <taxon>Onchocercidae</taxon>
        <taxon>Brugia</taxon>
    </lineage>
</organism>
<name>A0A4E9FUA5_BRUMA</name>
<sequence>MQWTKIHLAVKKSYIAIVKNPLEGNVNVDDDEDKCTPSHCIKGAQATETLIEAGANVNADDKDKCTPSHVSRAYRQQKLIEAGLVASSLATLTLLASVTFAAFSSVPLPLAFTLAMLSVLAATLSHKITSSNKKRRTERDEVTKGGQELENNSREGNWESRKQTNEEVEESIKPEK</sequence>
<dbReference type="OrthoDB" id="341259at2759"/>
<dbReference type="KEGG" id="bmy:BM_BM17186"/>
<protein>
    <submittedName>
        <fullName evidence="5">ANK_REP_REGION domain-containing protein</fullName>
    </submittedName>
</protein>
<keyword evidence="2" id="KW-0472">Membrane</keyword>
<accession>A0A5S6PCM3</accession>
<dbReference type="InterPro" id="IPR036770">
    <property type="entry name" value="Ankyrin_rpt-contain_sf"/>
</dbReference>
<dbReference type="WBParaSite" id="Bm17186.1">
    <property type="protein sequence ID" value="Bm17186.1"/>
    <property type="gene ID" value="WBGene00268329"/>
</dbReference>
<dbReference type="RefSeq" id="XP_042938909.1">
    <property type="nucleotide sequence ID" value="XM_043082975.1"/>
</dbReference>
<feature type="region of interest" description="Disordered" evidence="1">
    <location>
        <begin position="128"/>
        <end position="176"/>
    </location>
</feature>
<evidence type="ECO:0000256" key="2">
    <source>
        <dbReference type="SAM" id="Phobius"/>
    </source>
</evidence>
<evidence type="ECO:0000256" key="1">
    <source>
        <dbReference type="SAM" id="MobiDB-lite"/>
    </source>
</evidence>
<feature type="transmembrane region" description="Helical" evidence="2">
    <location>
        <begin position="82"/>
        <end position="103"/>
    </location>
</feature>
<keyword evidence="4" id="KW-1185">Reference proteome</keyword>
<feature type="transmembrane region" description="Helical" evidence="2">
    <location>
        <begin position="109"/>
        <end position="129"/>
    </location>
</feature>
<dbReference type="Proteomes" id="UP000006672">
    <property type="component" value="Unassembled WGS sequence"/>
</dbReference>
<dbReference type="SUPFAM" id="SSF48403">
    <property type="entry name" value="Ankyrin repeat"/>
    <property type="match status" value="1"/>
</dbReference>
<reference evidence="5" key="3">
    <citation type="submission" date="2019-12" db="UniProtKB">
        <authorList>
            <consortium name="WormBaseParasite"/>
        </authorList>
    </citation>
    <scope>IDENTIFICATION</scope>
</reference>
<keyword evidence="2" id="KW-1133">Transmembrane helix</keyword>
<keyword evidence="2" id="KW-0812">Transmembrane</keyword>
<feature type="compositionally biased region" description="Basic and acidic residues" evidence="1">
    <location>
        <begin position="151"/>
        <end position="176"/>
    </location>
</feature>
<proteinExistence type="predicted"/>